<dbReference type="AlphaFoldDB" id="A0A0C3DGR8"/>
<evidence type="ECO:0000313" key="4">
    <source>
        <dbReference type="Proteomes" id="UP000054321"/>
    </source>
</evidence>
<dbReference type="Gene3D" id="3.40.720.10">
    <property type="entry name" value="Alkaline Phosphatase, subunit A"/>
    <property type="match status" value="1"/>
</dbReference>
<reference evidence="3 4" key="1">
    <citation type="submission" date="2014-04" db="EMBL/GenBank/DDBJ databases">
        <authorList>
            <consortium name="DOE Joint Genome Institute"/>
            <person name="Kuo A."/>
            <person name="Martino E."/>
            <person name="Perotto S."/>
            <person name="Kohler A."/>
            <person name="Nagy L.G."/>
            <person name="Floudas D."/>
            <person name="Copeland A."/>
            <person name="Barry K.W."/>
            <person name="Cichocki N."/>
            <person name="Veneault-Fourrey C."/>
            <person name="LaButti K."/>
            <person name="Lindquist E.A."/>
            <person name="Lipzen A."/>
            <person name="Lundell T."/>
            <person name="Morin E."/>
            <person name="Murat C."/>
            <person name="Sun H."/>
            <person name="Tunlid A."/>
            <person name="Henrissat B."/>
            <person name="Grigoriev I.V."/>
            <person name="Hibbett D.S."/>
            <person name="Martin F."/>
            <person name="Nordberg H.P."/>
            <person name="Cantor M.N."/>
            <person name="Hua S.X."/>
        </authorList>
    </citation>
    <scope>NUCLEOTIDE SEQUENCE [LARGE SCALE GENOMIC DNA]</scope>
    <source>
        <strain evidence="3 4">Zn</strain>
    </source>
</reference>
<dbReference type="GO" id="GO:0009395">
    <property type="term" value="P:phospholipid catabolic process"/>
    <property type="evidence" value="ECO:0007669"/>
    <property type="project" value="TreeGrafter"/>
</dbReference>
<organism evidence="3 4">
    <name type="scientific">Oidiodendron maius (strain Zn)</name>
    <dbReference type="NCBI Taxonomy" id="913774"/>
    <lineage>
        <taxon>Eukaryota</taxon>
        <taxon>Fungi</taxon>
        <taxon>Dikarya</taxon>
        <taxon>Ascomycota</taxon>
        <taxon>Pezizomycotina</taxon>
        <taxon>Leotiomycetes</taxon>
        <taxon>Leotiomycetes incertae sedis</taxon>
        <taxon>Myxotrichaceae</taxon>
        <taxon>Oidiodendron</taxon>
    </lineage>
</organism>
<sequence>MYLQTVTAIAVALAGTANAYPRDPSLTSRASSIVKGKTFDRFVSIWLENTDYSKAAADPNLKWIASQGITLTNYRAITHPSQPNYIASAGGSTHGFTSDNAGTIDASVQTIVDLLEAKGISWAEYEQDMPSSGYTGNYNNPKTGANDYVRKHNPLISYDSINTDPSRLDKIKNFTLFESDLAANALPQWMFITPNMTNDGHDTSVTTAGAWSKSFLQPLLSNSNFLGNTLVLLTFDETESYISNNDVFSVLLGDAVPTSSHGTTDGTEYTHYSMLSTVENNWDLGNLGQGDVGAAIFF</sequence>
<dbReference type="InterPro" id="IPR007312">
    <property type="entry name" value="Phosphoesterase"/>
</dbReference>
<dbReference type="Proteomes" id="UP000054321">
    <property type="component" value="Unassembled WGS sequence"/>
</dbReference>
<dbReference type="PANTHER" id="PTHR31956:SF8">
    <property type="entry name" value="ACID PHOSPHATASE PHOA (AFU_ORTHOLOGUE AFUA_1G03570)"/>
    <property type="match status" value="1"/>
</dbReference>
<evidence type="ECO:0000256" key="2">
    <source>
        <dbReference type="SAM" id="SignalP"/>
    </source>
</evidence>
<dbReference type="OrthoDB" id="5135119at2759"/>
<dbReference type="GO" id="GO:0016788">
    <property type="term" value="F:hydrolase activity, acting on ester bonds"/>
    <property type="evidence" value="ECO:0007669"/>
    <property type="project" value="InterPro"/>
</dbReference>
<feature type="chain" id="PRO_5002173692" description="Acid phosphatase" evidence="2">
    <location>
        <begin position="20"/>
        <end position="298"/>
    </location>
</feature>
<dbReference type="HOGENOM" id="CLU_027977_3_0_1"/>
<keyword evidence="1" id="KW-0378">Hydrolase</keyword>
<keyword evidence="2" id="KW-0732">Signal</keyword>
<dbReference type="InParanoid" id="A0A0C3DGR8"/>
<dbReference type="InterPro" id="IPR017850">
    <property type="entry name" value="Alkaline_phosphatase_core_sf"/>
</dbReference>
<dbReference type="Pfam" id="PF04185">
    <property type="entry name" value="Phosphoesterase"/>
    <property type="match status" value="1"/>
</dbReference>
<evidence type="ECO:0000256" key="1">
    <source>
        <dbReference type="ARBA" id="ARBA00022801"/>
    </source>
</evidence>
<gene>
    <name evidence="3" type="ORF">OIDMADRAFT_19141</name>
</gene>
<dbReference type="STRING" id="913774.A0A0C3DGR8"/>
<evidence type="ECO:0008006" key="5">
    <source>
        <dbReference type="Google" id="ProtNLM"/>
    </source>
</evidence>
<dbReference type="PANTHER" id="PTHR31956">
    <property type="entry name" value="NON-SPECIFIC PHOSPHOLIPASE C4-RELATED"/>
    <property type="match status" value="1"/>
</dbReference>
<accession>A0A0C3DGR8</accession>
<evidence type="ECO:0000313" key="3">
    <source>
        <dbReference type="EMBL" id="KIN01163.1"/>
    </source>
</evidence>
<name>A0A0C3DGR8_OIDMZ</name>
<keyword evidence="4" id="KW-1185">Reference proteome</keyword>
<feature type="signal peptide" evidence="2">
    <location>
        <begin position="1"/>
        <end position="19"/>
    </location>
</feature>
<reference evidence="4" key="2">
    <citation type="submission" date="2015-01" db="EMBL/GenBank/DDBJ databases">
        <title>Evolutionary Origins and Diversification of the Mycorrhizal Mutualists.</title>
        <authorList>
            <consortium name="DOE Joint Genome Institute"/>
            <consortium name="Mycorrhizal Genomics Consortium"/>
            <person name="Kohler A."/>
            <person name="Kuo A."/>
            <person name="Nagy L.G."/>
            <person name="Floudas D."/>
            <person name="Copeland A."/>
            <person name="Barry K.W."/>
            <person name="Cichocki N."/>
            <person name="Veneault-Fourrey C."/>
            <person name="LaButti K."/>
            <person name="Lindquist E.A."/>
            <person name="Lipzen A."/>
            <person name="Lundell T."/>
            <person name="Morin E."/>
            <person name="Murat C."/>
            <person name="Riley R."/>
            <person name="Ohm R."/>
            <person name="Sun H."/>
            <person name="Tunlid A."/>
            <person name="Henrissat B."/>
            <person name="Grigoriev I.V."/>
            <person name="Hibbett D.S."/>
            <person name="Martin F."/>
        </authorList>
    </citation>
    <scope>NUCLEOTIDE SEQUENCE [LARGE SCALE GENOMIC DNA]</scope>
    <source>
        <strain evidence="4">Zn</strain>
    </source>
</reference>
<dbReference type="EMBL" id="KN832876">
    <property type="protein sequence ID" value="KIN01163.1"/>
    <property type="molecule type" value="Genomic_DNA"/>
</dbReference>
<protein>
    <recommendedName>
        <fullName evidence="5">Acid phosphatase</fullName>
    </recommendedName>
</protein>
<proteinExistence type="predicted"/>